<keyword evidence="1" id="KW-0472">Membrane</keyword>
<gene>
    <name evidence="2" type="ORF">H9736_08500</name>
</gene>
<feature type="transmembrane region" description="Helical" evidence="1">
    <location>
        <begin position="25"/>
        <end position="44"/>
    </location>
</feature>
<feature type="transmembrane region" description="Helical" evidence="1">
    <location>
        <begin position="74"/>
        <end position="95"/>
    </location>
</feature>
<reference evidence="2" key="2">
    <citation type="submission" date="2021-04" db="EMBL/GenBank/DDBJ databases">
        <authorList>
            <person name="Gilroy R."/>
        </authorList>
    </citation>
    <scope>NUCLEOTIDE SEQUENCE</scope>
    <source>
        <strain evidence="2">CHK188-5543</strain>
    </source>
</reference>
<name>A0A9D1WS85_9FIRM</name>
<accession>A0A9D1WS85</accession>
<evidence type="ECO:0000313" key="2">
    <source>
        <dbReference type="EMBL" id="HIX66272.1"/>
    </source>
</evidence>
<dbReference type="AlphaFoldDB" id="A0A9D1WS85"/>
<evidence type="ECO:0000256" key="1">
    <source>
        <dbReference type="SAM" id="Phobius"/>
    </source>
</evidence>
<organism evidence="2 3">
    <name type="scientific">Candidatus Anaerotruncus excrementipullorum</name>
    <dbReference type="NCBI Taxonomy" id="2838465"/>
    <lineage>
        <taxon>Bacteria</taxon>
        <taxon>Bacillati</taxon>
        <taxon>Bacillota</taxon>
        <taxon>Clostridia</taxon>
        <taxon>Eubacteriales</taxon>
        <taxon>Oscillospiraceae</taxon>
        <taxon>Anaerotruncus</taxon>
    </lineage>
</organism>
<sequence length="97" mass="10853">MQKAPQRPFRDERDRQIETRSRSHALDFMTAATQILTLICLWKGNPAWRGSLALLFFGGAAALFYKYDQYEEPLYRKIGAALGAIGAGLLGWFALSG</sequence>
<keyword evidence="1" id="KW-0812">Transmembrane</keyword>
<proteinExistence type="predicted"/>
<comment type="caution">
    <text evidence="2">The sequence shown here is derived from an EMBL/GenBank/DDBJ whole genome shotgun (WGS) entry which is preliminary data.</text>
</comment>
<dbReference type="EMBL" id="DXES01000179">
    <property type="protein sequence ID" value="HIX66272.1"/>
    <property type="molecule type" value="Genomic_DNA"/>
</dbReference>
<keyword evidence="1" id="KW-1133">Transmembrane helix</keyword>
<protein>
    <submittedName>
        <fullName evidence="2">Uncharacterized protein</fullName>
    </submittedName>
</protein>
<reference evidence="2" key="1">
    <citation type="journal article" date="2021" name="PeerJ">
        <title>Extensive microbial diversity within the chicken gut microbiome revealed by metagenomics and culture.</title>
        <authorList>
            <person name="Gilroy R."/>
            <person name="Ravi A."/>
            <person name="Getino M."/>
            <person name="Pursley I."/>
            <person name="Horton D.L."/>
            <person name="Alikhan N.F."/>
            <person name="Baker D."/>
            <person name="Gharbi K."/>
            <person name="Hall N."/>
            <person name="Watson M."/>
            <person name="Adriaenssens E.M."/>
            <person name="Foster-Nyarko E."/>
            <person name="Jarju S."/>
            <person name="Secka A."/>
            <person name="Antonio M."/>
            <person name="Oren A."/>
            <person name="Chaudhuri R.R."/>
            <person name="La Ragione R."/>
            <person name="Hildebrand F."/>
            <person name="Pallen M.J."/>
        </authorList>
    </citation>
    <scope>NUCLEOTIDE SEQUENCE</scope>
    <source>
        <strain evidence="2">CHK188-5543</strain>
    </source>
</reference>
<feature type="transmembrane region" description="Helical" evidence="1">
    <location>
        <begin position="50"/>
        <end position="67"/>
    </location>
</feature>
<evidence type="ECO:0000313" key="3">
    <source>
        <dbReference type="Proteomes" id="UP000886800"/>
    </source>
</evidence>
<dbReference type="Proteomes" id="UP000886800">
    <property type="component" value="Unassembled WGS sequence"/>
</dbReference>